<evidence type="ECO:0000256" key="3">
    <source>
        <dbReference type="ARBA" id="ARBA00022723"/>
    </source>
</evidence>
<reference evidence="11" key="1">
    <citation type="submission" date="2017-02" db="EMBL/GenBank/DDBJ databases">
        <title>Delving into the versatile metabolic prowess of the omnipresent phylum Bacteroidetes.</title>
        <authorList>
            <person name="Nobu M.K."/>
            <person name="Mei R."/>
            <person name="Narihiro T."/>
            <person name="Kuroda K."/>
            <person name="Liu W.-T."/>
        </authorList>
    </citation>
    <scope>NUCLEOTIDE SEQUENCE</scope>
    <source>
        <strain evidence="11">ADurb.Bin131</strain>
    </source>
</reference>
<keyword evidence="4 11" id="KW-0560">Oxidoreductase</keyword>
<dbReference type="AlphaFoldDB" id="A0A1V6CCE3"/>
<evidence type="ECO:0000256" key="4">
    <source>
        <dbReference type="ARBA" id="ARBA00023002"/>
    </source>
</evidence>
<accession>A0A1V6CCE3</accession>
<dbReference type="InterPro" id="IPR001891">
    <property type="entry name" value="Malic_OxRdtase"/>
</dbReference>
<feature type="binding site" evidence="7">
    <location>
        <position position="159"/>
    </location>
    <ligand>
        <name>a divalent metal cation</name>
        <dbReference type="ChEBI" id="CHEBI:60240"/>
    </ligand>
</feature>
<dbReference type="InterPro" id="IPR012302">
    <property type="entry name" value="Malic_NAD-bd"/>
</dbReference>
<evidence type="ECO:0000259" key="10">
    <source>
        <dbReference type="SMART" id="SM01274"/>
    </source>
</evidence>
<dbReference type="InterPro" id="IPR036291">
    <property type="entry name" value="NAD(P)-bd_dom_sf"/>
</dbReference>
<dbReference type="EC" id="1.1.1.38" evidence="11"/>
<dbReference type="SUPFAM" id="SSF51735">
    <property type="entry name" value="NAD(P)-binding Rossmann-fold domains"/>
    <property type="match status" value="1"/>
</dbReference>
<comment type="cofactor">
    <cofactor evidence="7">
        <name>Mg(2+)</name>
        <dbReference type="ChEBI" id="CHEBI:18420"/>
    </cofactor>
    <cofactor evidence="7">
        <name>Mn(2+)</name>
        <dbReference type="ChEBI" id="CHEBI:29035"/>
    </cofactor>
    <text evidence="7">Divalent metal cations. Prefers magnesium or manganese.</text>
</comment>
<keyword evidence="3 7" id="KW-0479">Metal-binding</keyword>
<comment type="caution">
    <text evidence="11">The sequence shown here is derived from an EMBL/GenBank/DDBJ whole genome shotgun (WGS) entry which is preliminary data.</text>
</comment>
<evidence type="ECO:0000256" key="7">
    <source>
        <dbReference type="PIRSR" id="PIRSR000106-3"/>
    </source>
</evidence>
<dbReference type="Gene3D" id="3.40.50.10380">
    <property type="entry name" value="Malic enzyme, N-terminal domain"/>
    <property type="match status" value="1"/>
</dbReference>
<feature type="domain" description="Malic enzyme NAD-binding" evidence="9">
    <location>
        <begin position="160"/>
        <end position="383"/>
    </location>
</feature>
<feature type="active site" description="Proton acceptor" evidence="5">
    <location>
        <position position="91"/>
    </location>
</feature>
<dbReference type="Gene3D" id="3.40.50.720">
    <property type="entry name" value="NAD(P)-binding Rossmann-like Domain"/>
    <property type="match status" value="1"/>
</dbReference>
<dbReference type="EMBL" id="MWDQ01000036">
    <property type="protein sequence ID" value="OQB74569.1"/>
    <property type="molecule type" value="Genomic_DNA"/>
</dbReference>
<dbReference type="PIRSF" id="PIRSF000106">
    <property type="entry name" value="ME"/>
    <property type="match status" value="1"/>
</dbReference>
<dbReference type="InterPro" id="IPR046346">
    <property type="entry name" value="Aminoacid_DH-like_N_sf"/>
</dbReference>
<dbReference type="PRINTS" id="PR00072">
    <property type="entry name" value="MALOXRDTASE"/>
</dbReference>
<feature type="binding site" evidence="7">
    <location>
        <position position="134"/>
    </location>
    <ligand>
        <name>a divalent metal cation</name>
        <dbReference type="ChEBI" id="CHEBI:60240"/>
    </ligand>
</feature>
<dbReference type="FunFam" id="3.40.50.10380:FF:000003">
    <property type="entry name" value="NADP-dependent malic enzyme"/>
    <property type="match status" value="1"/>
</dbReference>
<dbReference type="GO" id="GO:0046872">
    <property type="term" value="F:metal ion binding"/>
    <property type="evidence" value="ECO:0007669"/>
    <property type="project" value="UniProtKB-KW"/>
</dbReference>
<dbReference type="Proteomes" id="UP000485562">
    <property type="component" value="Unassembled WGS sequence"/>
</dbReference>
<dbReference type="GO" id="GO:0004470">
    <property type="term" value="F:malic enzyme activity"/>
    <property type="evidence" value="ECO:0007669"/>
    <property type="project" value="InterPro"/>
</dbReference>
<evidence type="ECO:0000259" key="9">
    <source>
        <dbReference type="SMART" id="SM00919"/>
    </source>
</evidence>
<feature type="domain" description="Malic enzyme N-terminal" evidence="10">
    <location>
        <begin position="15"/>
        <end position="148"/>
    </location>
</feature>
<dbReference type="SUPFAM" id="SSF53223">
    <property type="entry name" value="Aminoacid dehydrogenase-like, N-terminal domain"/>
    <property type="match status" value="1"/>
</dbReference>
<feature type="binding site" evidence="6">
    <location>
        <position position="285"/>
    </location>
    <ligand>
        <name>(S)-malate</name>
        <dbReference type="ChEBI" id="CHEBI:15589"/>
    </ligand>
</feature>
<dbReference type="PANTHER" id="PTHR43237">
    <property type="entry name" value="NADP-DEPENDENT MALIC ENZYME"/>
    <property type="match status" value="1"/>
</dbReference>
<dbReference type="InterPro" id="IPR037062">
    <property type="entry name" value="Malic_N_dom_sf"/>
</dbReference>
<evidence type="ECO:0000256" key="1">
    <source>
        <dbReference type="ARBA" id="ARBA00001936"/>
    </source>
</evidence>
<feature type="active site" description="Proton donor" evidence="5">
    <location>
        <position position="36"/>
    </location>
</feature>
<gene>
    <name evidence="11" type="ORF">BWX89_00473</name>
</gene>
<dbReference type="InterPro" id="IPR015884">
    <property type="entry name" value="Malic_enzyme_CS"/>
</dbReference>
<dbReference type="Pfam" id="PF00390">
    <property type="entry name" value="malic"/>
    <property type="match status" value="1"/>
</dbReference>
<dbReference type="SMART" id="SM01274">
    <property type="entry name" value="malic"/>
    <property type="match status" value="1"/>
</dbReference>
<dbReference type="Pfam" id="PF03949">
    <property type="entry name" value="Malic_M"/>
    <property type="match status" value="1"/>
</dbReference>
<proteinExistence type="inferred from homology"/>
<comment type="cofactor">
    <cofactor evidence="1">
        <name>Mn(2+)</name>
        <dbReference type="ChEBI" id="CHEBI:29035"/>
    </cofactor>
</comment>
<dbReference type="PROSITE" id="PS00331">
    <property type="entry name" value="MALIC_ENZYMES"/>
    <property type="match status" value="1"/>
</dbReference>
<comment type="similarity">
    <text evidence="2 8">Belongs to the malic enzymes family.</text>
</comment>
<dbReference type="FunFam" id="3.40.50.720:FF:000095">
    <property type="entry name" value="NADP-dependent malic enzyme"/>
    <property type="match status" value="1"/>
</dbReference>
<protein>
    <submittedName>
        <fullName evidence="11">NAD-dependent malic enzyme</fullName>
        <ecNumber evidence="11">1.1.1.38</ecNumber>
    </submittedName>
</protein>
<evidence type="ECO:0000256" key="2">
    <source>
        <dbReference type="ARBA" id="ARBA00008785"/>
    </source>
</evidence>
<organism evidence="11">
    <name type="scientific">candidate division TA06 bacterium ADurb.Bin131</name>
    <dbReference type="NCBI Taxonomy" id="1852827"/>
    <lineage>
        <taxon>Bacteria</taxon>
        <taxon>Bacteria division TA06</taxon>
    </lineage>
</organism>
<evidence type="ECO:0000256" key="6">
    <source>
        <dbReference type="PIRSR" id="PIRSR000106-2"/>
    </source>
</evidence>
<dbReference type="GO" id="GO:0051287">
    <property type="term" value="F:NAD binding"/>
    <property type="evidence" value="ECO:0007669"/>
    <property type="project" value="InterPro"/>
</dbReference>
<dbReference type="InterPro" id="IPR012301">
    <property type="entry name" value="Malic_N_dom"/>
</dbReference>
<dbReference type="CDD" id="cd05311">
    <property type="entry name" value="NAD_bind_2_malic_enz"/>
    <property type="match status" value="1"/>
</dbReference>
<dbReference type="PANTHER" id="PTHR43237:SF4">
    <property type="entry name" value="NADP-DEPENDENT MALIC ENZYME"/>
    <property type="match status" value="1"/>
</dbReference>
<name>A0A1V6CCE3_UNCT6</name>
<sequence length="385" mass="41057">MEKISKKEILKFHGGGKLSILPKVHLKTKKDLSIAYTPGVAEVCKIVKNNISTAYDYTIKGNSVAVVTDGSAVLGLGDIGPEAALPVMEGKAILFKKFGGVDAYPICLATKNVKYIIQTVCAIAPGFGGINLEDISSPRCFIIEKCLKEKLNIPVFHDDQHGTAIVVLAGIINSLKLSGKKPDSVKTVINGAGAAGIAVAKILYRYGIKNISLCDRNGIICKSRKDGMNSAKTDILKILADNKPGTLADALQDADIFIGLSGPDIVSPEMVKKMKKNPIIFAMANPVPEIMPERAKKAGAFIIGTGRSDYPNQVNNLLAFPGIFRGALDARVKQITEEMKIESAKAIAGIIPEKSLNPNLVIPSPFDKNVASAVAEAVKKIARKK</sequence>
<dbReference type="InterPro" id="IPR051674">
    <property type="entry name" value="Malate_Decarboxylase"/>
</dbReference>
<evidence type="ECO:0000256" key="5">
    <source>
        <dbReference type="PIRSR" id="PIRSR000106-1"/>
    </source>
</evidence>
<evidence type="ECO:0000313" key="11">
    <source>
        <dbReference type="EMBL" id="OQB74569.1"/>
    </source>
</evidence>
<feature type="binding site" evidence="6">
    <location>
        <position position="315"/>
    </location>
    <ligand>
        <name>(S)-malate</name>
        <dbReference type="ChEBI" id="CHEBI:15589"/>
    </ligand>
</feature>
<dbReference type="SMART" id="SM00919">
    <property type="entry name" value="Malic_M"/>
    <property type="match status" value="1"/>
</dbReference>
<dbReference type="InterPro" id="IPR045213">
    <property type="entry name" value="Malic_NAD-bd_bact_type"/>
</dbReference>
<feature type="binding site" evidence="7">
    <location>
        <position position="133"/>
    </location>
    <ligand>
        <name>a divalent metal cation</name>
        <dbReference type="ChEBI" id="CHEBI:60240"/>
    </ligand>
</feature>
<dbReference type="GO" id="GO:0016616">
    <property type="term" value="F:oxidoreductase activity, acting on the CH-OH group of donors, NAD or NADP as acceptor"/>
    <property type="evidence" value="ECO:0007669"/>
    <property type="project" value="InterPro"/>
</dbReference>
<evidence type="ECO:0000256" key="8">
    <source>
        <dbReference type="RuleBase" id="RU003427"/>
    </source>
</evidence>